<dbReference type="SUPFAM" id="SSF50405">
    <property type="entry name" value="Actin-crosslinking proteins"/>
    <property type="match status" value="2"/>
</dbReference>
<evidence type="ECO:0000259" key="1">
    <source>
        <dbReference type="Pfam" id="PF25490"/>
    </source>
</evidence>
<dbReference type="RefSeq" id="XP_004253851.1">
    <property type="nucleotide sequence ID" value="XM_004253803.1"/>
</dbReference>
<dbReference type="Pfam" id="PF25490">
    <property type="entry name" value="DUF7910"/>
    <property type="match status" value="1"/>
</dbReference>
<dbReference type="GeneID" id="14886058"/>
<accession>L7FLM7</accession>
<dbReference type="OrthoDB" id="5539371at2759"/>
<dbReference type="EMBL" id="KB206869">
    <property type="protein sequence ID" value="ELP87080.1"/>
    <property type="molecule type" value="Genomic_DNA"/>
</dbReference>
<feature type="domain" description="DUF7910" evidence="1">
    <location>
        <begin position="24"/>
        <end position="142"/>
    </location>
</feature>
<proteinExistence type="predicted"/>
<dbReference type="Gene3D" id="2.80.10.50">
    <property type="match status" value="2"/>
</dbReference>
<dbReference type="Proteomes" id="UP000014680">
    <property type="component" value="Unassembled WGS sequence"/>
</dbReference>
<keyword evidence="3" id="KW-1185">Reference proteome</keyword>
<sequence>MIAAQSEKFEIKTIGSKPKSKKFAGTTIAIKSFHGKYLTATPAGDISATAPHLKEWEKFQVNMVPNDKTQVGFRNWHGKYVSANPNGKMEKCSTNFKGWEWFIIEKSPEKKMYTIKTPTGKYLSAQPNGVLTADKAIAQSWEWFTIEKAL</sequence>
<dbReference type="AlphaFoldDB" id="L7FLM7"/>
<dbReference type="VEuPathDB" id="AmoebaDB:EIN_515000"/>
<dbReference type="InterPro" id="IPR008999">
    <property type="entry name" value="Actin-crosslinking"/>
</dbReference>
<organism evidence="2 3">
    <name type="scientific">Entamoeba invadens IP1</name>
    <dbReference type="NCBI Taxonomy" id="370355"/>
    <lineage>
        <taxon>Eukaryota</taxon>
        <taxon>Amoebozoa</taxon>
        <taxon>Evosea</taxon>
        <taxon>Archamoebae</taxon>
        <taxon>Mastigamoebida</taxon>
        <taxon>Entamoebidae</taxon>
        <taxon>Entamoeba</taxon>
    </lineage>
</organism>
<evidence type="ECO:0000313" key="2">
    <source>
        <dbReference type="EMBL" id="ELP87080.1"/>
    </source>
</evidence>
<protein>
    <recommendedName>
        <fullName evidence="1">DUF7910 domain-containing protein</fullName>
    </recommendedName>
</protein>
<dbReference type="CDD" id="cd00257">
    <property type="entry name" value="beta-trefoil_FSCN-like"/>
    <property type="match status" value="1"/>
</dbReference>
<reference evidence="2 3" key="1">
    <citation type="submission" date="2012-10" db="EMBL/GenBank/DDBJ databases">
        <authorList>
            <person name="Zafar N."/>
            <person name="Inman J."/>
            <person name="Hall N."/>
            <person name="Lorenzi H."/>
            <person name="Caler E."/>
        </authorList>
    </citation>
    <scope>NUCLEOTIDE SEQUENCE [LARGE SCALE GENOMIC DNA]</scope>
    <source>
        <strain evidence="2 3">IP1</strain>
    </source>
</reference>
<evidence type="ECO:0000313" key="3">
    <source>
        <dbReference type="Proteomes" id="UP000014680"/>
    </source>
</evidence>
<dbReference type="InterPro" id="IPR057232">
    <property type="entry name" value="DUF7910"/>
</dbReference>
<name>L7FLM7_ENTIV</name>
<gene>
    <name evidence="2" type="ORF">EIN_515000</name>
</gene>
<dbReference type="KEGG" id="eiv:EIN_515000"/>